<dbReference type="Proteomes" id="UP000606044">
    <property type="component" value="Unassembled WGS sequence"/>
</dbReference>
<keyword evidence="7" id="KW-1185">Reference proteome</keyword>
<reference evidence="6" key="1">
    <citation type="journal article" date="2014" name="Int. J. Syst. Evol. Microbiol.">
        <title>Complete genome sequence of Corynebacterium casei LMG S-19264T (=DSM 44701T), isolated from a smear-ripened cheese.</title>
        <authorList>
            <consortium name="US DOE Joint Genome Institute (JGI-PGF)"/>
            <person name="Walter F."/>
            <person name="Albersmeier A."/>
            <person name="Kalinowski J."/>
            <person name="Ruckert C."/>
        </authorList>
    </citation>
    <scope>NUCLEOTIDE SEQUENCE</scope>
    <source>
        <strain evidence="6">CCM 7897</strain>
    </source>
</reference>
<proteinExistence type="predicted"/>
<organism evidence="6 7">
    <name type="scientific">Azorhizobium oxalatiphilum</name>
    <dbReference type="NCBI Taxonomy" id="980631"/>
    <lineage>
        <taxon>Bacteria</taxon>
        <taxon>Pseudomonadati</taxon>
        <taxon>Pseudomonadota</taxon>
        <taxon>Alphaproteobacteria</taxon>
        <taxon>Hyphomicrobiales</taxon>
        <taxon>Xanthobacteraceae</taxon>
        <taxon>Azorhizobium</taxon>
    </lineage>
</organism>
<dbReference type="Pfam" id="PF07244">
    <property type="entry name" value="POTRA"/>
    <property type="match status" value="2"/>
</dbReference>
<comment type="subcellular location">
    <subcellularLocation>
        <location evidence="1">Membrane</location>
    </subcellularLocation>
</comment>
<dbReference type="InterPro" id="IPR039910">
    <property type="entry name" value="D15-like"/>
</dbReference>
<reference evidence="6" key="2">
    <citation type="submission" date="2020-09" db="EMBL/GenBank/DDBJ databases">
        <authorList>
            <person name="Sun Q."/>
            <person name="Sedlacek I."/>
        </authorList>
    </citation>
    <scope>NUCLEOTIDE SEQUENCE</scope>
    <source>
        <strain evidence="6">CCM 7897</strain>
    </source>
</reference>
<dbReference type="Gene3D" id="2.40.160.50">
    <property type="entry name" value="membrane protein fhac: a member of the omp85/tpsb transporter family"/>
    <property type="match status" value="1"/>
</dbReference>
<protein>
    <submittedName>
        <fullName evidence="6">Membrane protein</fullName>
    </submittedName>
</protein>
<dbReference type="PROSITE" id="PS51779">
    <property type="entry name" value="POTRA"/>
    <property type="match status" value="1"/>
</dbReference>
<keyword evidence="2" id="KW-1134">Transmembrane beta strand</keyword>
<keyword evidence="3" id="KW-0472">Membrane</keyword>
<keyword evidence="2" id="KW-0812">Transmembrane</keyword>
<dbReference type="Gene3D" id="3.10.20.310">
    <property type="entry name" value="membrane protein fhac"/>
    <property type="match status" value="2"/>
</dbReference>
<comment type="caution">
    <text evidence="6">The sequence shown here is derived from an EMBL/GenBank/DDBJ whole genome shotgun (WGS) entry which is preliminary data.</text>
</comment>
<evidence type="ECO:0000256" key="2">
    <source>
        <dbReference type="ARBA" id="ARBA00022452"/>
    </source>
</evidence>
<feature type="domain" description="POTRA" evidence="5">
    <location>
        <begin position="295"/>
        <end position="369"/>
    </location>
</feature>
<dbReference type="InterPro" id="IPR000184">
    <property type="entry name" value="Bac_surfAg_D15"/>
</dbReference>
<dbReference type="EMBL" id="BMCT01000001">
    <property type="protein sequence ID" value="GGF48782.1"/>
    <property type="molecule type" value="Genomic_DNA"/>
</dbReference>
<evidence type="ECO:0000256" key="4">
    <source>
        <dbReference type="SAM" id="MobiDB-lite"/>
    </source>
</evidence>
<evidence type="ECO:0000313" key="7">
    <source>
        <dbReference type="Proteomes" id="UP000606044"/>
    </source>
</evidence>
<dbReference type="PANTHER" id="PTHR12815">
    <property type="entry name" value="SORTING AND ASSEMBLY MACHINERY SAMM50 PROTEIN FAMILY MEMBER"/>
    <property type="match status" value="1"/>
</dbReference>
<evidence type="ECO:0000256" key="3">
    <source>
        <dbReference type="ARBA" id="ARBA00023136"/>
    </source>
</evidence>
<dbReference type="PANTHER" id="PTHR12815:SF42">
    <property type="entry name" value="BACTERIAL SURFACE ANTIGEN (D15) DOMAIN-CONTAINING PROTEIN"/>
    <property type="match status" value="1"/>
</dbReference>
<accession>A0A917F6L8</accession>
<sequence>MDQFTRDGGGLRKTVKRRRSQGLERPRGLLGLGGRLPDSCARLVLGAGLVCALLSPLPAKAQLFGGQGGAGQDAASQTAADPNATFFDKAMAWFNPNAAKNQPAVADATPYALTIDVTGDSAAKSAVTDASNLERLKTNAPSGAAGLVRRALADRERIIAALYAEGYYAGRIDITVAGVPADTVAAFDRVEAARKAGDVPVVVKVDTGPQFQFGTVRLVDPAGRPLMDGPSLKAMRLEAGQPAKATLITSAERTITTTLRNAGHPFARVASKDVVADHANRRVDVTYYVDPGRPATFGPFTVSGTKTIKPEFILSRVDIYPGEPYSPERLDALRKRLTAYEIIGSVRFREADRLNAQGQLPIEILVSERELHYVGFGAKYSSTDGSSANAFWGHRNLWGGGETLRLDAQVSWYSEGSDAVPNADPFGYRLAASFSKPGIWTANDDLVAEAAVLREVTDAYVREGVTFTGGVRHRFNEDWSGQVGVDLEQSTVQDYFGTTDPFIAGIPVSLTGDTTDNPLDATKGYKFTATVEPFVAFGDSGAGPVMLKASLSAYHAFDEDKRWILAGRVSAGSLIGPELLDVPAQRRFYVGGGGTVRGIDYQKASPQTPNGIVIGGLSYFTASTEMRIKITDTIGVVPFFDMGAAFASEVPDFSAMYYSAGIGLRYYTAVGPVRLDFAVPLNPPDGSSKYGVYLSLGQAF</sequence>
<feature type="region of interest" description="Disordered" evidence="4">
    <location>
        <begin position="1"/>
        <end position="28"/>
    </location>
</feature>
<dbReference type="GO" id="GO:0019867">
    <property type="term" value="C:outer membrane"/>
    <property type="evidence" value="ECO:0007669"/>
    <property type="project" value="InterPro"/>
</dbReference>
<name>A0A917F6L8_9HYPH</name>
<evidence type="ECO:0000256" key="1">
    <source>
        <dbReference type="ARBA" id="ARBA00004370"/>
    </source>
</evidence>
<dbReference type="Pfam" id="PF01103">
    <property type="entry name" value="Omp85"/>
    <property type="match status" value="1"/>
</dbReference>
<evidence type="ECO:0000313" key="6">
    <source>
        <dbReference type="EMBL" id="GGF48782.1"/>
    </source>
</evidence>
<dbReference type="AlphaFoldDB" id="A0A917F6L8"/>
<dbReference type="InterPro" id="IPR010827">
    <property type="entry name" value="BamA/TamA_POTRA"/>
</dbReference>
<evidence type="ECO:0000259" key="5">
    <source>
        <dbReference type="PROSITE" id="PS51779"/>
    </source>
</evidence>
<dbReference type="InterPro" id="IPR034746">
    <property type="entry name" value="POTRA"/>
</dbReference>
<gene>
    <name evidence="6" type="ORF">GCM10007301_05060</name>
</gene>